<dbReference type="OrthoDB" id="2426273at2759"/>
<accession>A0A1C1CVV6</accession>
<protein>
    <recommendedName>
        <fullName evidence="3">Heterokaryon incompatibility domain-containing protein</fullName>
    </recommendedName>
</protein>
<evidence type="ECO:0000313" key="2">
    <source>
        <dbReference type="Proteomes" id="UP000094526"/>
    </source>
</evidence>
<dbReference type="Proteomes" id="UP000094526">
    <property type="component" value="Unassembled WGS sequence"/>
</dbReference>
<dbReference type="PANTHER" id="PTHR39596">
    <property type="match status" value="1"/>
</dbReference>
<organism evidence="1 2">
    <name type="scientific">Cladophialophora carrionii</name>
    <dbReference type="NCBI Taxonomy" id="86049"/>
    <lineage>
        <taxon>Eukaryota</taxon>
        <taxon>Fungi</taxon>
        <taxon>Dikarya</taxon>
        <taxon>Ascomycota</taxon>
        <taxon>Pezizomycotina</taxon>
        <taxon>Eurotiomycetes</taxon>
        <taxon>Chaetothyriomycetidae</taxon>
        <taxon>Chaetothyriales</taxon>
        <taxon>Herpotrichiellaceae</taxon>
        <taxon>Cladophialophora</taxon>
    </lineage>
</organism>
<dbReference type="PANTHER" id="PTHR39596:SF3">
    <property type="entry name" value="HETEROKARYON INCOMPATIBILITY DOMAIN-CONTAINING PROTEIN"/>
    <property type="match status" value="1"/>
</dbReference>
<dbReference type="EMBL" id="LGRB01000008">
    <property type="protein sequence ID" value="OCT52576.1"/>
    <property type="molecule type" value="Genomic_DNA"/>
</dbReference>
<sequence length="902" mass="101876">MDHLVLPEGVKPWIQVAYEGQEDTYYDKDCGNFFDFYKTRGWTPDDVKFQPKPSENLLGGVVEGEEEQARSAAEVETFFQTWLFFGLIIEVFALSEIAVTTQDFLVPNTLKTVHKPQKGQLITTAKLPSLIAKWRQTSSRDNRTLSEAMKMIDFVGDIVDHHCAGGKDHRSVHQYGKVLWPLKDEVTTSIIAVASTLRKAARQIYNVTGKEERWPVTNSRILYLRIQRKWCKADAAMIMEDLDIDGQYYIAAAESHSLESLDSHYACTDHSCEAKISDGTYVTQHADGCEARDDYEPEPKFVGHRIPDYQKSPASLREAVKHVLDAGHLPVLRWDCEQRGLATYGHERFTYSGEGAMPPYVAISHVWADGMGNPFDNSLPYCQFDRIQRLVDDLCSNHLPEKKRHTSPGFWMDTICCIVGVDNESKKYKSKSITSMREIYHDCVAVLIIEPWLAAIPTTAPFAEIAHRIYSSGWSRRLWTHQEGFLGRDVYYQFKDKPLSFAEVTEAAREYERRMGANGYPITFPYAAASKTSFYYTGIKNIIENIREGRFSKDDRWIIYRHLAESLGHRSTTNVDDELLCVASVIGLDVGDYIKHKDAEDNRERTAELRMQAFLEELGRFHQGIIFNNYRRLTTPGFRWAPVSLLGHRASGLGDIDGSTDSRVEDYSTLPMDDKHVELESMGLKVKINLTKHLTKTLGLNKRFVSIVLNDKTVKLPTVGLPVDYPGYTIKFPKGSGLTIDMAERRFVLKYSPIPNPMPAVTTPPPLPKAPSFGKVPTVKGIRGFGKASEQVNQQVEKAQVAANNLAETVTYQYVVYVAENEVKWEHDRAYAIILQRPLGDSANQEFLAMIGLNSIGPGPRTFVQSLCSAVVRLVGRYDSYKVTAGLDVVEVGKPKTNWVVT</sequence>
<gene>
    <name evidence="1" type="ORF">CLCR_09565</name>
</gene>
<dbReference type="AlphaFoldDB" id="A0A1C1CVV6"/>
<dbReference type="VEuPathDB" id="FungiDB:CLCR_09565"/>
<keyword evidence="2" id="KW-1185">Reference proteome</keyword>
<comment type="caution">
    <text evidence="1">The sequence shown here is derived from an EMBL/GenBank/DDBJ whole genome shotgun (WGS) entry which is preliminary data.</text>
</comment>
<evidence type="ECO:0000313" key="1">
    <source>
        <dbReference type="EMBL" id="OCT52576.1"/>
    </source>
</evidence>
<dbReference type="eggNOG" id="ENOG502S16F">
    <property type="taxonomic scope" value="Eukaryota"/>
</dbReference>
<evidence type="ECO:0008006" key="3">
    <source>
        <dbReference type="Google" id="ProtNLM"/>
    </source>
</evidence>
<proteinExistence type="predicted"/>
<dbReference type="VEuPathDB" id="FungiDB:G647_03968"/>
<name>A0A1C1CVV6_9EURO</name>
<reference evidence="2" key="1">
    <citation type="submission" date="2015-07" db="EMBL/GenBank/DDBJ databases">
        <authorList>
            <person name="Teixeira M.M."/>
            <person name="Souza R.C."/>
            <person name="Almeida L.G."/>
            <person name="Vicente V.A."/>
            <person name="de Hoog S."/>
            <person name="Bocca A.L."/>
            <person name="de Almeida S.R."/>
            <person name="Vasconcelos A.T."/>
            <person name="Felipe M.S."/>
        </authorList>
    </citation>
    <scope>NUCLEOTIDE SEQUENCE [LARGE SCALE GENOMIC DNA]</scope>
    <source>
        <strain evidence="2">KSF</strain>
    </source>
</reference>